<comment type="caution">
    <text evidence="1">The sequence shown here is derived from an EMBL/GenBank/DDBJ whole genome shotgun (WGS) entry which is preliminary data.</text>
</comment>
<dbReference type="Proteomes" id="UP000799754">
    <property type="component" value="Unassembled WGS sequence"/>
</dbReference>
<keyword evidence="2" id="KW-1185">Reference proteome</keyword>
<dbReference type="EMBL" id="MU006749">
    <property type="protein sequence ID" value="KAF2621954.1"/>
    <property type="molecule type" value="Genomic_DNA"/>
</dbReference>
<sequence>MIDVANFLHRFIIAWMDYAMDPAGAKENNFLLRDQFMESWKSSDYDLIHLPSPQSHVVSKLVADLQRRELSPRWKARLSSGAISLMNDRRPGRMSDAEWEKTRSKASHPLYDDYVGVR</sequence>
<proteinExistence type="predicted"/>
<protein>
    <submittedName>
        <fullName evidence="1">Uncharacterized protein</fullName>
    </submittedName>
</protein>
<accession>A0ACB6RM05</accession>
<evidence type="ECO:0000313" key="2">
    <source>
        <dbReference type="Proteomes" id="UP000799754"/>
    </source>
</evidence>
<evidence type="ECO:0000313" key="1">
    <source>
        <dbReference type="EMBL" id="KAF2621954.1"/>
    </source>
</evidence>
<organism evidence="1 2">
    <name type="scientific">Macroventuria anomochaeta</name>
    <dbReference type="NCBI Taxonomy" id="301207"/>
    <lineage>
        <taxon>Eukaryota</taxon>
        <taxon>Fungi</taxon>
        <taxon>Dikarya</taxon>
        <taxon>Ascomycota</taxon>
        <taxon>Pezizomycotina</taxon>
        <taxon>Dothideomycetes</taxon>
        <taxon>Pleosporomycetidae</taxon>
        <taxon>Pleosporales</taxon>
        <taxon>Pleosporineae</taxon>
        <taxon>Didymellaceae</taxon>
        <taxon>Macroventuria</taxon>
    </lineage>
</organism>
<name>A0ACB6RM05_9PLEO</name>
<reference evidence="1" key="1">
    <citation type="journal article" date="2020" name="Stud. Mycol.">
        <title>101 Dothideomycetes genomes: a test case for predicting lifestyles and emergence of pathogens.</title>
        <authorList>
            <person name="Haridas S."/>
            <person name="Albert R."/>
            <person name="Binder M."/>
            <person name="Bloem J."/>
            <person name="Labutti K."/>
            <person name="Salamov A."/>
            <person name="Andreopoulos B."/>
            <person name="Baker S."/>
            <person name="Barry K."/>
            <person name="Bills G."/>
            <person name="Bluhm B."/>
            <person name="Cannon C."/>
            <person name="Castanera R."/>
            <person name="Culley D."/>
            <person name="Daum C."/>
            <person name="Ezra D."/>
            <person name="Gonzalez J."/>
            <person name="Henrissat B."/>
            <person name="Kuo A."/>
            <person name="Liang C."/>
            <person name="Lipzen A."/>
            <person name="Lutzoni F."/>
            <person name="Magnuson J."/>
            <person name="Mondo S."/>
            <person name="Nolan M."/>
            <person name="Ohm R."/>
            <person name="Pangilinan J."/>
            <person name="Park H.-J."/>
            <person name="Ramirez L."/>
            <person name="Alfaro M."/>
            <person name="Sun H."/>
            <person name="Tritt A."/>
            <person name="Yoshinaga Y."/>
            <person name="Zwiers L.-H."/>
            <person name="Turgeon B."/>
            <person name="Goodwin S."/>
            <person name="Spatafora J."/>
            <person name="Crous P."/>
            <person name="Grigoriev I."/>
        </authorList>
    </citation>
    <scope>NUCLEOTIDE SEQUENCE</scope>
    <source>
        <strain evidence="1">CBS 525.71</strain>
    </source>
</reference>
<gene>
    <name evidence="1" type="ORF">BU25DRAFT_463250</name>
</gene>